<dbReference type="EMBL" id="CP015839">
    <property type="protein sequence ID" value="ANG62404.1"/>
    <property type="molecule type" value="Genomic_DNA"/>
</dbReference>
<keyword evidence="1 8" id="KW-0645">Protease</keyword>
<comment type="subcellular location">
    <subcellularLocation>
        <location evidence="8">Periplasm</location>
    </subcellularLocation>
</comment>
<evidence type="ECO:0000256" key="4">
    <source>
        <dbReference type="ARBA" id="ARBA00022764"/>
    </source>
</evidence>
<keyword evidence="2 8" id="KW-0479">Metal-binding</keyword>
<dbReference type="Pfam" id="PF14559">
    <property type="entry name" value="TPR_19"/>
    <property type="match status" value="1"/>
</dbReference>
<sequence precursor="true">MLAPKKLPPLLLGLLLSLPPLTQAAQNLPTIGDTSSSIVSLSQEARLGDTWGRMLRGRAKLLEDPVVYSYLEDLLWKLAANSALQQPQLELITVDNPTLNAFAVPGGIVGVHGGLLLSAEAEDELASVLAHELAHLSQRHFAQQLEEERRNRPFMMAAVLGSILVAAADAQAGAAALSSTLGASELARLSFSRQNEQEADRLGMATLAASDIDPGAMPRMFERMQRSMRFYGDRPPEFLLTHPVTQSRIADSLNRAAQLPMPSTQRQSPEFDIARTRLQVHYADRPGAILASFEAAAQNSGSSRDYYGMAMAASANGDHAKALKALDSLDSSWQQHLYVRISRAEILHAAKRDSEAEQILSELNQLYPNNLPVQKTYARLLQDMEQPARAAQLYESLLRRHPNDIDSRFNLAETYGLEQQILRVHEARIEYFLRTADVDKALRQVDFALKEKMLSESDRARLQAYKTDAEQLRENLKMDF</sequence>
<dbReference type="GO" id="GO:0016020">
    <property type="term" value="C:membrane"/>
    <property type="evidence" value="ECO:0007669"/>
    <property type="project" value="InterPro"/>
</dbReference>
<dbReference type="GO" id="GO:0008270">
    <property type="term" value="F:zinc ion binding"/>
    <property type="evidence" value="ECO:0007669"/>
    <property type="project" value="UniProtKB-UniRule"/>
</dbReference>
<comment type="function">
    <text evidence="8">Functions as both a chaperone and a metalloprotease. Maintains the integrity of the outer membrane by promoting either the assembly or the elimination of outer membrane proteins, depending on their folding state.</text>
</comment>
<evidence type="ECO:0000256" key="7">
    <source>
        <dbReference type="ARBA" id="ARBA00023049"/>
    </source>
</evidence>
<dbReference type="KEGG" id="mars:A8C75_07815"/>
<dbReference type="STRING" id="1821621.A8C75_07815"/>
<organism evidence="10 11">
    <name type="scientific">Marinobacterium aestuarii</name>
    <dbReference type="NCBI Taxonomy" id="1821621"/>
    <lineage>
        <taxon>Bacteria</taxon>
        <taxon>Pseudomonadati</taxon>
        <taxon>Pseudomonadota</taxon>
        <taxon>Gammaproteobacteria</taxon>
        <taxon>Oceanospirillales</taxon>
        <taxon>Oceanospirillaceae</taxon>
        <taxon>Marinobacterium</taxon>
    </lineage>
</organism>
<accession>A0A1A9EW82</accession>
<evidence type="ECO:0000256" key="6">
    <source>
        <dbReference type="ARBA" id="ARBA00022833"/>
    </source>
</evidence>
<feature type="chain" id="PRO_5009003153" description="Putative beta-barrel assembly-enhancing protease" evidence="8">
    <location>
        <begin position="25"/>
        <end position="480"/>
    </location>
</feature>
<name>A0A1A9EW82_9GAMM</name>
<evidence type="ECO:0000256" key="5">
    <source>
        <dbReference type="ARBA" id="ARBA00022801"/>
    </source>
</evidence>
<evidence type="ECO:0000256" key="8">
    <source>
        <dbReference type="HAMAP-Rule" id="MF_00997"/>
    </source>
</evidence>
<dbReference type="PANTHER" id="PTHR22726:SF1">
    <property type="entry name" value="METALLOENDOPEPTIDASE OMA1, MITOCHONDRIAL"/>
    <property type="match status" value="1"/>
</dbReference>
<proteinExistence type="inferred from homology"/>
<dbReference type="HAMAP" id="MF_00997">
    <property type="entry name" value="Protease_BepA"/>
    <property type="match status" value="1"/>
</dbReference>
<dbReference type="Pfam" id="PF01435">
    <property type="entry name" value="Peptidase_M48"/>
    <property type="match status" value="1"/>
</dbReference>
<feature type="active site" evidence="8">
    <location>
        <position position="132"/>
    </location>
</feature>
<dbReference type="Proteomes" id="UP000078070">
    <property type="component" value="Chromosome"/>
</dbReference>
<evidence type="ECO:0000313" key="11">
    <source>
        <dbReference type="Proteomes" id="UP000078070"/>
    </source>
</evidence>
<dbReference type="AlphaFoldDB" id="A0A1A9EW82"/>
<dbReference type="OrthoDB" id="9810445at2"/>
<reference evidence="10 11" key="2">
    <citation type="journal article" date="2018" name="Int. J. Syst. Evol. Microbiol.">
        <title>Marinobacterium aestuarii sp. nov., a benzene-degrading marine bacterium isolated from estuary sediment.</title>
        <authorList>
            <person name="Bae S.S."/>
            <person name="Jung J."/>
            <person name="Chung D."/>
            <person name="Baek K."/>
        </authorList>
    </citation>
    <scope>NUCLEOTIDE SEQUENCE [LARGE SCALE GENOMIC DNA]</scope>
    <source>
        <strain evidence="10 11">ST58-10</strain>
    </source>
</reference>
<dbReference type="PANTHER" id="PTHR22726">
    <property type="entry name" value="METALLOENDOPEPTIDASE OMA1"/>
    <property type="match status" value="1"/>
</dbReference>
<dbReference type="Gene3D" id="3.30.2010.10">
    <property type="entry name" value="Metalloproteases ('zincins'), catalytic domain"/>
    <property type="match status" value="1"/>
</dbReference>
<dbReference type="SUPFAM" id="SSF48452">
    <property type="entry name" value="TPR-like"/>
    <property type="match status" value="1"/>
</dbReference>
<keyword evidence="4 8" id="KW-0574">Periplasm</keyword>
<feature type="signal peptide" evidence="8">
    <location>
        <begin position="1"/>
        <end position="24"/>
    </location>
</feature>
<feature type="binding site" evidence="8">
    <location>
        <position position="131"/>
    </location>
    <ligand>
        <name>Zn(2+)</name>
        <dbReference type="ChEBI" id="CHEBI:29105"/>
        <note>catalytic</note>
    </ligand>
</feature>
<reference evidence="11" key="1">
    <citation type="submission" date="2016-05" db="EMBL/GenBank/DDBJ databases">
        <authorList>
            <person name="Baek K."/>
            <person name="Yang S.-J."/>
        </authorList>
    </citation>
    <scope>NUCLEOTIDE SEQUENCE [LARGE SCALE GENOMIC DNA]</scope>
    <source>
        <strain evidence="11">ST58-10</strain>
    </source>
</reference>
<dbReference type="InterPro" id="IPR051156">
    <property type="entry name" value="Mito/Outer_Membr_Metalloprot"/>
</dbReference>
<dbReference type="GO" id="GO:0051603">
    <property type="term" value="P:proteolysis involved in protein catabolic process"/>
    <property type="evidence" value="ECO:0007669"/>
    <property type="project" value="TreeGrafter"/>
</dbReference>
<comment type="cofactor">
    <cofactor evidence="8">
        <name>Zn(2+)</name>
        <dbReference type="ChEBI" id="CHEBI:29105"/>
    </cofactor>
    <text evidence="8">Binds 1 zinc ion per subunit.</text>
</comment>
<dbReference type="Gene3D" id="1.25.40.10">
    <property type="entry name" value="Tetratricopeptide repeat domain"/>
    <property type="match status" value="1"/>
</dbReference>
<evidence type="ECO:0000256" key="2">
    <source>
        <dbReference type="ARBA" id="ARBA00022723"/>
    </source>
</evidence>
<keyword evidence="11" id="KW-1185">Reference proteome</keyword>
<dbReference type="GO" id="GO:0004222">
    <property type="term" value="F:metalloendopeptidase activity"/>
    <property type="evidence" value="ECO:0007669"/>
    <property type="project" value="InterPro"/>
</dbReference>
<dbReference type="RefSeq" id="WP_067380367.1">
    <property type="nucleotide sequence ID" value="NZ_CP015839.1"/>
</dbReference>
<dbReference type="InterPro" id="IPR011990">
    <property type="entry name" value="TPR-like_helical_dom_sf"/>
</dbReference>
<keyword evidence="5 8" id="KW-0378">Hydrolase</keyword>
<dbReference type="EC" id="3.4.-.-" evidence="8"/>
<feature type="binding site" evidence="8">
    <location>
        <position position="196"/>
    </location>
    <ligand>
        <name>Zn(2+)</name>
        <dbReference type="ChEBI" id="CHEBI:29105"/>
        <note>catalytic</note>
    </ligand>
</feature>
<comment type="similarity">
    <text evidence="8">Belongs to the peptidase M48 family. BepA subfamily.</text>
</comment>
<dbReference type="InterPro" id="IPR030873">
    <property type="entry name" value="Protease_BepA"/>
</dbReference>
<evidence type="ECO:0000259" key="9">
    <source>
        <dbReference type="Pfam" id="PF01435"/>
    </source>
</evidence>
<evidence type="ECO:0000256" key="1">
    <source>
        <dbReference type="ARBA" id="ARBA00022670"/>
    </source>
</evidence>
<feature type="domain" description="Peptidase M48" evidence="9">
    <location>
        <begin position="70"/>
        <end position="251"/>
    </location>
</feature>
<keyword evidence="7 8" id="KW-0482">Metalloprotease</keyword>
<keyword evidence="6 8" id="KW-0862">Zinc</keyword>
<protein>
    <recommendedName>
        <fullName evidence="8">Putative beta-barrel assembly-enhancing protease</fullName>
        <ecNumber evidence="8">3.4.-.-</ecNumber>
    </recommendedName>
</protein>
<dbReference type="InterPro" id="IPR001915">
    <property type="entry name" value="Peptidase_M48"/>
</dbReference>
<feature type="active site" description="Proton donor" evidence="8">
    <location>
        <position position="200"/>
    </location>
</feature>
<dbReference type="GO" id="GO:0042597">
    <property type="term" value="C:periplasmic space"/>
    <property type="evidence" value="ECO:0007669"/>
    <property type="project" value="UniProtKB-SubCell"/>
</dbReference>
<feature type="binding site" evidence="8">
    <location>
        <position position="135"/>
    </location>
    <ligand>
        <name>Zn(2+)</name>
        <dbReference type="ChEBI" id="CHEBI:29105"/>
        <note>catalytic</note>
    </ligand>
</feature>
<evidence type="ECO:0000313" key="10">
    <source>
        <dbReference type="EMBL" id="ANG62404.1"/>
    </source>
</evidence>
<evidence type="ECO:0000256" key="3">
    <source>
        <dbReference type="ARBA" id="ARBA00022729"/>
    </source>
</evidence>
<keyword evidence="3 8" id="KW-0732">Signal</keyword>
<gene>
    <name evidence="10" type="ORF">A8C75_07815</name>
</gene>